<reference evidence="2" key="1">
    <citation type="submission" date="2019-02" db="EMBL/GenBank/DDBJ databases">
        <title>Halonotius sp. a new haloarchaeum isolated from saline soil.</title>
        <authorList>
            <person name="Duran-Viseras A."/>
            <person name="Sanchez-Porro C."/>
            <person name="Ventosa A."/>
        </authorList>
    </citation>
    <scope>NUCLEOTIDE SEQUENCE</scope>
    <source>
        <strain evidence="2">F15B</strain>
    </source>
</reference>
<accession>A0A8J8TD15</accession>
<dbReference type="Proteomes" id="UP000705823">
    <property type="component" value="Unassembled WGS sequence"/>
</dbReference>
<evidence type="ECO:0000313" key="3">
    <source>
        <dbReference type="Proteomes" id="UP000705823"/>
    </source>
</evidence>
<sequence length="173" mass="19070">MPVSYTQEVHGLEITAEPVEEPSPVLWTDTEPTIDVEFNNTTDNTWTADTAVHLRTQIDDNIVWSEEVEIGADLPPGESTNVSVDAKPLTYEGHAVLGFSISGGVNVNNENHPSSLNPGGDDYLIRPTSAFSVWDKSHYDATVRRPKQFQKGIIFTSIVLIIFAGIQLWLAYA</sequence>
<name>A0A8J8TD15_9EURY</name>
<proteinExistence type="predicted"/>
<feature type="transmembrane region" description="Helical" evidence="1">
    <location>
        <begin position="153"/>
        <end position="172"/>
    </location>
</feature>
<dbReference type="RefSeq" id="WP_142978871.1">
    <property type="nucleotide sequence ID" value="NZ_RKLU01000002.1"/>
</dbReference>
<keyword evidence="3" id="KW-1185">Reference proteome</keyword>
<keyword evidence="1" id="KW-1133">Transmembrane helix</keyword>
<evidence type="ECO:0000313" key="2">
    <source>
        <dbReference type="EMBL" id="TQQ82606.1"/>
    </source>
</evidence>
<keyword evidence="1" id="KW-0812">Transmembrane</keyword>
<organism evidence="2 3">
    <name type="scientific">Halonotius terrestris</name>
    <dbReference type="NCBI Taxonomy" id="2487750"/>
    <lineage>
        <taxon>Archaea</taxon>
        <taxon>Methanobacteriati</taxon>
        <taxon>Methanobacteriota</taxon>
        <taxon>Stenosarchaea group</taxon>
        <taxon>Halobacteria</taxon>
        <taxon>Halobacteriales</taxon>
        <taxon>Haloferacaceae</taxon>
        <taxon>Halonotius</taxon>
    </lineage>
</organism>
<comment type="caution">
    <text evidence="2">The sequence shown here is derived from an EMBL/GenBank/DDBJ whole genome shotgun (WGS) entry which is preliminary data.</text>
</comment>
<protein>
    <submittedName>
        <fullName evidence="2">Uncharacterized protein</fullName>
    </submittedName>
</protein>
<evidence type="ECO:0000256" key="1">
    <source>
        <dbReference type="SAM" id="Phobius"/>
    </source>
</evidence>
<keyword evidence="1" id="KW-0472">Membrane</keyword>
<dbReference type="AlphaFoldDB" id="A0A8J8TD15"/>
<gene>
    <name evidence="2" type="ORF">EGH24_03905</name>
</gene>
<dbReference type="OrthoDB" id="239328at2157"/>
<dbReference type="EMBL" id="RKLU01000002">
    <property type="protein sequence ID" value="TQQ82606.1"/>
    <property type="molecule type" value="Genomic_DNA"/>
</dbReference>